<dbReference type="VEuPathDB" id="VectorBase:MDOMA2_013276"/>
<sequence>MFIMRSFLVVCCIAAVSAQYNYGPLVNNIADVGVNTEDLNFSQQQVQPLQEEYSKSFFSFSAPEHEFEDVNAGEKIANALKKNLRVVFIKGPENKGLEEAALQLAKTAADDRTAIYVLSKQSDIGSLANQLQQLKSSTDNKPEVHFVKYRTQADAENAQRTIQSQYNSLPGASNNNAPSSAPVLDFASKSAFSGNEAVAVPPPTPAPTSTSPSRTYVPPRSSYLPPSKRVK</sequence>
<dbReference type="RefSeq" id="XP_005174936.2">
    <property type="nucleotide sequence ID" value="XM_005174879.3"/>
</dbReference>
<dbReference type="PANTHER" id="PTHR31927">
    <property type="entry name" value="FI07246P-RELATED-RELATED"/>
    <property type="match status" value="1"/>
</dbReference>
<dbReference type="EnsemblMetazoa" id="MDOA015368-RA">
    <property type="protein sequence ID" value="MDOA015368-PA"/>
    <property type="gene ID" value="MDOA015368"/>
</dbReference>
<dbReference type="Pfam" id="PF03103">
    <property type="entry name" value="DUF243"/>
    <property type="match status" value="1"/>
</dbReference>
<evidence type="ECO:0000259" key="3">
    <source>
        <dbReference type="SMART" id="SM00690"/>
    </source>
</evidence>
<dbReference type="SMART" id="SM00690">
    <property type="entry name" value="DM5"/>
    <property type="match status" value="1"/>
</dbReference>
<dbReference type="InterPro" id="IPR004145">
    <property type="entry name" value="DUF243"/>
</dbReference>
<reference evidence="4" key="1">
    <citation type="submission" date="2020-05" db="UniProtKB">
        <authorList>
            <consortium name="EnsemblMetazoa"/>
        </authorList>
    </citation>
    <scope>IDENTIFICATION</scope>
    <source>
        <strain evidence="4">Aabys</strain>
    </source>
</reference>
<dbReference type="AlphaFoldDB" id="A0A1I8NI26"/>
<dbReference type="GeneID" id="101901498"/>
<feature type="domain" description="DUF243" evidence="3">
    <location>
        <begin position="51"/>
        <end position="152"/>
    </location>
</feature>
<dbReference type="Proteomes" id="UP001652621">
    <property type="component" value="Unplaced"/>
</dbReference>
<evidence type="ECO:0000256" key="2">
    <source>
        <dbReference type="SAM" id="SignalP"/>
    </source>
</evidence>
<dbReference type="KEGG" id="mde:101901498"/>
<dbReference type="eggNOG" id="ENOG502R7PK">
    <property type="taxonomic scope" value="Eukaryota"/>
</dbReference>
<name>A0A1I8NI26_MUSDO</name>
<proteinExistence type="predicted"/>
<evidence type="ECO:0000313" key="5">
    <source>
        <dbReference type="Proteomes" id="UP001652621"/>
    </source>
</evidence>
<dbReference type="OrthoDB" id="8007215at2759"/>
<dbReference type="GO" id="GO:0008010">
    <property type="term" value="F:structural constituent of chitin-based larval cuticle"/>
    <property type="evidence" value="ECO:0007669"/>
    <property type="project" value="TreeGrafter"/>
</dbReference>
<dbReference type="PANTHER" id="PTHR31927:SF2">
    <property type="entry name" value="FI07246P-RELATED"/>
    <property type="match status" value="1"/>
</dbReference>
<accession>A0A1I8NI26</accession>
<organism evidence="4">
    <name type="scientific">Musca domestica</name>
    <name type="common">House fly</name>
    <dbReference type="NCBI Taxonomy" id="7370"/>
    <lineage>
        <taxon>Eukaryota</taxon>
        <taxon>Metazoa</taxon>
        <taxon>Ecdysozoa</taxon>
        <taxon>Arthropoda</taxon>
        <taxon>Hexapoda</taxon>
        <taxon>Insecta</taxon>
        <taxon>Pterygota</taxon>
        <taxon>Neoptera</taxon>
        <taxon>Endopterygota</taxon>
        <taxon>Diptera</taxon>
        <taxon>Brachycera</taxon>
        <taxon>Muscomorpha</taxon>
        <taxon>Muscoidea</taxon>
        <taxon>Muscidae</taxon>
        <taxon>Musca</taxon>
    </lineage>
</organism>
<reference evidence="6" key="2">
    <citation type="submission" date="2025-04" db="UniProtKB">
        <authorList>
            <consortium name="RefSeq"/>
        </authorList>
    </citation>
    <scope>IDENTIFICATION</scope>
    <source>
        <strain evidence="6">Aabys</strain>
    </source>
</reference>
<evidence type="ECO:0000256" key="1">
    <source>
        <dbReference type="SAM" id="MobiDB-lite"/>
    </source>
</evidence>
<gene>
    <name evidence="4" type="primary">101901498</name>
    <name evidence="6" type="synonym">LOC101901498</name>
</gene>
<feature type="chain" id="PRO_5044561878" evidence="2">
    <location>
        <begin position="19"/>
        <end position="231"/>
    </location>
</feature>
<protein>
    <submittedName>
        <fullName evidence="6">Uncharacterized protein LOC101901498</fullName>
    </submittedName>
</protein>
<evidence type="ECO:0000313" key="4">
    <source>
        <dbReference type="EnsemblMetazoa" id="MDOA015368-PA"/>
    </source>
</evidence>
<dbReference type="GO" id="GO:0040003">
    <property type="term" value="P:chitin-based cuticle development"/>
    <property type="evidence" value="ECO:0007669"/>
    <property type="project" value="TreeGrafter"/>
</dbReference>
<dbReference type="VEuPathDB" id="VectorBase:MDOA015368"/>
<evidence type="ECO:0000313" key="6">
    <source>
        <dbReference type="RefSeq" id="XP_005174936.2"/>
    </source>
</evidence>
<keyword evidence="2" id="KW-0732">Signal</keyword>
<keyword evidence="5" id="KW-1185">Reference proteome</keyword>
<feature type="signal peptide" evidence="2">
    <location>
        <begin position="1"/>
        <end position="18"/>
    </location>
</feature>
<dbReference type="GO" id="GO:0062129">
    <property type="term" value="C:chitin-based extracellular matrix"/>
    <property type="evidence" value="ECO:0007669"/>
    <property type="project" value="TreeGrafter"/>
</dbReference>
<feature type="region of interest" description="Disordered" evidence="1">
    <location>
        <begin position="195"/>
        <end position="231"/>
    </location>
</feature>